<protein>
    <submittedName>
        <fullName evidence="3">Site-specific integrase</fullName>
    </submittedName>
</protein>
<accession>A0A8I0DRZ6</accession>
<dbReference type="Proteomes" id="UP000652847">
    <property type="component" value="Unassembled WGS sequence"/>
</dbReference>
<dbReference type="PANTHER" id="PTHR30349">
    <property type="entry name" value="PHAGE INTEGRASE-RELATED"/>
    <property type="match status" value="1"/>
</dbReference>
<name>A0A8I0DRZ6_9FIRM</name>
<keyword evidence="1" id="KW-0233">DNA recombination</keyword>
<evidence type="ECO:0000313" key="4">
    <source>
        <dbReference type="Proteomes" id="UP000652847"/>
    </source>
</evidence>
<evidence type="ECO:0000313" key="3">
    <source>
        <dbReference type="EMBL" id="MBC5652355.1"/>
    </source>
</evidence>
<reference evidence="3 4" key="1">
    <citation type="submission" date="2020-08" db="EMBL/GenBank/DDBJ databases">
        <title>Genome public.</title>
        <authorList>
            <person name="Liu C."/>
            <person name="Sun Q."/>
        </authorList>
    </citation>
    <scope>NUCLEOTIDE SEQUENCE [LARGE SCALE GENOMIC DNA]</scope>
    <source>
        <strain evidence="3 4">BX17</strain>
    </source>
</reference>
<feature type="domain" description="Tyr recombinase" evidence="2">
    <location>
        <begin position="1"/>
        <end position="194"/>
    </location>
</feature>
<dbReference type="CDD" id="cd01189">
    <property type="entry name" value="INT_ICEBs1_C_like"/>
    <property type="match status" value="1"/>
</dbReference>
<organism evidence="3 4">
    <name type="scientific">Blautia segnis</name>
    <dbReference type="NCBI Taxonomy" id="2763030"/>
    <lineage>
        <taxon>Bacteria</taxon>
        <taxon>Bacillati</taxon>
        <taxon>Bacillota</taxon>
        <taxon>Clostridia</taxon>
        <taxon>Lachnospirales</taxon>
        <taxon>Lachnospiraceae</taxon>
        <taxon>Blautia</taxon>
    </lineage>
</organism>
<dbReference type="InterPro" id="IPR011010">
    <property type="entry name" value="DNA_brk_join_enz"/>
</dbReference>
<evidence type="ECO:0000256" key="1">
    <source>
        <dbReference type="ARBA" id="ARBA00023172"/>
    </source>
</evidence>
<dbReference type="AlphaFoldDB" id="A0A8I0DRZ6"/>
<dbReference type="GO" id="GO:0015074">
    <property type="term" value="P:DNA integration"/>
    <property type="evidence" value="ECO:0007669"/>
    <property type="project" value="InterPro"/>
</dbReference>
<evidence type="ECO:0000259" key="2">
    <source>
        <dbReference type="PROSITE" id="PS51898"/>
    </source>
</evidence>
<gene>
    <name evidence="3" type="ORF">H8S54_14905</name>
</gene>
<dbReference type="RefSeq" id="WP_117851589.1">
    <property type="nucleotide sequence ID" value="NZ_JACOOT010000035.1"/>
</dbReference>
<proteinExistence type="predicted"/>
<dbReference type="GO" id="GO:0006310">
    <property type="term" value="P:DNA recombination"/>
    <property type="evidence" value="ECO:0007669"/>
    <property type="project" value="UniProtKB-KW"/>
</dbReference>
<comment type="caution">
    <text evidence="3">The sequence shown here is derived from an EMBL/GenBank/DDBJ whole genome shotgun (WGS) entry which is preliminary data.</text>
</comment>
<dbReference type="EMBL" id="JACOOT010000035">
    <property type="protein sequence ID" value="MBC5652355.1"/>
    <property type="molecule type" value="Genomic_DNA"/>
</dbReference>
<sequence length="200" mass="22891">MVFALSTGLRIGEICGLRWEDVDLKGSVIHVRQQLIYKNLGEGQKYYIHPLKTETSKRDIPLTETARKSLIKQRELDFILGRRSKEKSLEGKRNFVFINSVGKQFTPQSLDHPLINIVNTYNKRECVIAEGECREPILLPHITAHILRHTACTRLAEAGIDPKALQVIMGHSDIATTMDIYNHADYERIQNEMKKAENII</sequence>
<keyword evidence="4" id="KW-1185">Reference proteome</keyword>
<dbReference type="Pfam" id="PF00589">
    <property type="entry name" value="Phage_integrase"/>
    <property type="match status" value="1"/>
</dbReference>
<dbReference type="InterPro" id="IPR013762">
    <property type="entry name" value="Integrase-like_cat_sf"/>
</dbReference>
<dbReference type="Gene3D" id="1.10.443.10">
    <property type="entry name" value="Intergrase catalytic core"/>
    <property type="match status" value="1"/>
</dbReference>
<dbReference type="SUPFAM" id="SSF56349">
    <property type="entry name" value="DNA breaking-rejoining enzymes"/>
    <property type="match status" value="1"/>
</dbReference>
<dbReference type="InterPro" id="IPR002104">
    <property type="entry name" value="Integrase_catalytic"/>
</dbReference>
<dbReference type="PROSITE" id="PS51898">
    <property type="entry name" value="TYR_RECOMBINASE"/>
    <property type="match status" value="1"/>
</dbReference>
<dbReference type="GO" id="GO:0003677">
    <property type="term" value="F:DNA binding"/>
    <property type="evidence" value="ECO:0007669"/>
    <property type="project" value="InterPro"/>
</dbReference>
<dbReference type="InterPro" id="IPR050090">
    <property type="entry name" value="Tyrosine_recombinase_XerCD"/>
</dbReference>